<feature type="binding site" evidence="10">
    <location>
        <position position="170"/>
    </location>
    <ligand>
        <name>glycerol</name>
        <dbReference type="ChEBI" id="CHEBI:17754"/>
    </ligand>
</feature>
<keyword evidence="8" id="KW-0594">Phospholipid biosynthesis</keyword>
<evidence type="ECO:0000256" key="10">
    <source>
        <dbReference type="PIRSR" id="PIRSR000112-1"/>
    </source>
</evidence>
<feature type="binding site" evidence="11">
    <location>
        <position position="123"/>
    </location>
    <ligand>
        <name>glycerol</name>
        <dbReference type="ChEBI" id="CHEBI:17754"/>
    </ligand>
</feature>
<feature type="binding site" evidence="12">
    <location>
        <begin position="96"/>
        <end position="100"/>
    </location>
    <ligand>
        <name>NAD(+)</name>
        <dbReference type="ChEBI" id="CHEBI:57540"/>
    </ligand>
</feature>
<evidence type="ECO:0000256" key="9">
    <source>
        <dbReference type="ARBA" id="ARBA00023264"/>
    </source>
</evidence>
<dbReference type="PANTHER" id="PTHR43616">
    <property type="entry name" value="GLYCEROL DEHYDROGENASE"/>
    <property type="match status" value="1"/>
</dbReference>
<evidence type="ECO:0000256" key="12">
    <source>
        <dbReference type="PIRSR" id="PIRSR000112-3"/>
    </source>
</evidence>
<comment type="cofactor">
    <cofactor evidence="10">
        <name>Zn(2+)</name>
        <dbReference type="ChEBI" id="CHEBI:29105"/>
    </cofactor>
    <text evidence="10">Binds 1 zinc ion per subunit.</text>
</comment>
<dbReference type="Gene3D" id="3.40.50.1970">
    <property type="match status" value="1"/>
</dbReference>
<dbReference type="CDD" id="cd08174">
    <property type="entry name" value="G1PDH-like"/>
    <property type="match status" value="1"/>
</dbReference>
<accession>A0A895YHP4</accession>
<reference evidence="13" key="1">
    <citation type="submission" date="2021-02" db="EMBL/GenBank/DDBJ databases">
        <title>Natrosporangium hydrolyticum gen. nov., sp. nov, a haloalkaliphilic actinobacterium from a soda solonchak soil.</title>
        <authorList>
            <person name="Sorokin D.Y."/>
            <person name="Khijniak T.V."/>
            <person name="Zakharycheva A.P."/>
            <person name="Boueva O.V."/>
            <person name="Ariskina E.V."/>
            <person name="Hahnke R.L."/>
            <person name="Bunk B."/>
            <person name="Sproer C."/>
            <person name="Schumann P."/>
            <person name="Evtushenko L.I."/>
            <person name="Kublanov I.V."/>
        </authorList>
    </citation>
    <scope>NUCLEOTIDE SEQUENCE</scope>
    <source>
        <strain evidence="13">DSM 106523</strain>
    </source>
</reference>
<evidence type="ECO:0000256" key="4">
    <source>
        <dbReference type="ARBA" id="ARBA00022857"/>
    </source>
</evidence>
<dbReference type="SUPFAM" id="SSF56796">
    <property type="entry name" value="Dehydroquinate synthase-like"/>
    <property type="match status" value="1"/>
</dbReference>
<name>A0A895YHP4_9ACTN</name>
<dbReference type="Proteomes" id="UP000662857">
    <property type="component" value="Chromosome"/>
</dbReference>
<keyword evidence="7" id="KW-0443">Lipid metabolism</keyword>
<evidence type="ECO:0000256" key="1">
    <source>
        <dbReference type="ARBA" id="ARBA00022490"/>
    </source>
</evidence>
<feature type="binding site" evidence="12">
    <location>
        <position position="127"/>
    </location>
    <ligand>
        <name>NAD(+)</name>
        <dbReference type="ChEBI" id="CHEBI:57540"/>
    </ligand>
</feature>
<protein>
    <submittedName>
        <fullName evidence="13">Iron-containing alcohol dehydrogenase family protein</fullName>
    </submittedName>
</protein>
<evidence type="ECO:0000256" key="11">
    <source>
        <dbReference type="PIRSR" id="PIRSR000112-2"/>
    </source>
</evidence>
<keyword evidence="4" id="KW-0521">NADP</keyword>
<keyword evidence="5" id="KW-0560">Oxidoreductase</keyword>
<dbReference type="RefSeq" id="WP_239679281.1">
    <property type="nucleotide sequence ID" value="NZ_CP070499.1"/>
</dbReference>
<keyword evidence="9" id="KW-1208">Phospholipid metabolism</keyword>
<keyword evidence="10" id="KW-0862">Zinc</keyword>
<dbReference type="GO" id="GO:0046872">
    <property type="term" value="F:metal ion binding"/>
    <property type="evidence" value="ECO:0007669"/>
    <property type="project" value="UniProtKB-KW"/>
</dbReference>
<sequence length="358" mass="37069">MALLARTVNTPLAIEVRRGAVAELGAILSDRRISGRGEVAVVVGPAQGEAVAELVGPQLRSADLFTVEGGTLAAAQELGSKLRQRSYDAVVGIGGGKTIDVAKWAAAQYGTPMVSVATSLAHDGLASPVASLDNDGGRGSYGVHIPIAVVVDLDFVVAAPLPQLRAGVGDLVSNLNAVADWRLAQQHRAEPVDGLAVMMAAVGAEAVLRHPGELTDLGFLTLLAESLIGSGLAMAVCGSSRPSSGGCHEISHAMDLLFPGTAAHGEQVALGALFCTFLRRDLAEVGDPPDFTELLACLLKHGLPTRPADLGLTREQFVEAVLAAPATRPDRYTILEHLDLDRAAVVNRVAAFEAVVRG</sequence>
<dbReference type="PIRSF" id="PIRSF000112">
    <property type="entry name" value="Glycerol_dehydrogenase"/>
    <property type="match status" value="1"/>
</dbReference>
<evidence type="ECO:0000256" key="8">
    <source>
        <dbReference type="ARBA" id="ARBA00023209"/>
    </source>
</evidence>
<gene>
    <name evidence="13" type="ORF">JQS43_02310</name>
</gene>
<dbReference type="KEGG" id="nhy:JQS43_02310"/>
<feature type="binding site" evidence="10">
    <location>
        <position position="264"/>
    </location>
    <ligand>
        <name>glycerol</name>
        <dbReference type="ChEBI" id="CHEBI:17754"/>
    </ligand>
</feature>
<dbReference type="InterPro" id="IPR032837">
    <property type="entry name" value="G1PDH"/>
</dbReference>
<dbReference type="AlphaFoldDB" id="A0A895YHP4"/>
<evidence type="ECO:0000256" key="3">
    <source>
        <dbReference type="ARBA" id="ARBA00022723"/>
    </source>
</evidence>
<evidence type="ECO:0000256" key="5">
    <source>
        <dbReference type="ARBA" id="ARBA00023002"/>
    </source>
</evidence>
<dbReference type="PANTHER" id="PTHR43616:SF5">
    <property type="entry name" value="GLYCEROL DEHYDROGENASE 1"/>
    <property type="match status" value="1"/>
</dbReference>
<dbReference type="Pfam" id="PF13685">
    <property type="entry name" value="Fe-ADH_2"/>
    <property type="match status" value="1"/>
</dbReference>
<dbReference type="EMBL" id="CP070499">
    <property type="protein sequence ID" value="QSB17071.1"/>
    <property type="molecule type" value="Genomic_DNA"/>
</dbReference>
<dbReference type="InterPro" id="IPR016205">
    <property type="entry name" value="Glycerol_DH"/>
</dbReference>
<keyword evidence="6 12" id="KW-0520">NAD</keyword>
<keyword evidence="1" id="KW-0963">Cytoplasm</keyword>
<dbReference type="Gene3D" id="1.20.1090.10">
    <property type="entry name" value="Dehydroquinate synthase-like - alpha domain"/>
    <property type="match status" value="1"/>
</dbReference>
<keyword evidence="3 10" id="KW-0479">Metal-binding</keyword>
<evidence type="ECO:0000256" key="6">
    <source>
        <dbReference type="ARBA" id="ARBA00023027"/>
    </source>
</evidence>
<evidence type="ECO:0000313" key="13">
    <source>
        <dbReference type="EMBL" id="QSB17071.1"/>
    </source>
</evidence>
<keyword evidence="2" id="KW-0444">Lipid biosynthesis</keyword>
<proteinExistence type="predicted"/>
<organism evidence="13 14">
    <name type="scientific">Natronosporangium hydrolyticum</name>
    <dbReference type="NCBI Taxonomy" id="2811111"/>
    <lineage>
        <taxon>Bacteria</taxon>
        <taxon>Bacillati</taxon>
        <taxon>Actinomycetota</taxon>
        <taxon>Actinomycetes</taxon>
        <taxon>Micromonosporales</taxon>
        <taxon>Micromonosporaceae</taxon>
        <taxon>Natronosporangium</taxon>
    </lineage>
</organism>
<feature type="binding site" evidence="10">
    <location>
        <position position="248"/>
    </location>
    <ligand>
        <name>glycerol</name>
        <dbReference type="ChEBI" id="CHEBI:17754"/>
    </ligand>
</feature>
<keyword evidence="14" id="KW-1185">Reference proteome</keyword>
<evidence type="ECO:0000256" key="7">
    <source>
        <dbReference type="ARBA" id="ARBA00023098"/>
    </source>
</evidence>
<evidence type="ECO:0000313" key="14">
    <source>
        <dbReference type="Proteomes" id="UP000662857"/>
    </source>
</evidence>
<dbReference type="GO" id="GO:0008654">
    <property type="term" value="P:phospholipid biosynthetic process"/>
    <property type="evidence" value="ECO:0007669"/>
    <property type="project" value="UniProtKB-KW"/>
</dbReference>
<evidence type="ECO:0000256" key="2">
    <source>
        <dbReference type="ARBA" id="ARBA00022516"/>
    </source>
</evidence>
<dbReference type="GO" id="GO:0016614">
    <property type="term" value="F:oxidoreductase activity, acting on CH-OH group of donors"/>
    <property type="evidence" value="ECO:0007669"/>
    <property type="project" value="InterPro"/>
</dbReference>